<feature type="domain" description="Solute-binding protein family 3/N-terminal" evidence="3">
    <location>
        <begin position="46"/>
        <end position="275"/>
    </location>
</feature>
<dbReference type="Gene3D" id="3.40.190.10">
    <property type="entry name" value="Periplasmic binding protein-like II"/>
    <property type="match status" value="2"/>
</dbReference>
<dbReference type="PROSITE" id="PS51257">
    <property type="entry name" value="PROKAR_LIPOPROTEIN"/>
    <property type="match status" value="1"/>
</dbReference>
<accession>A0A286E8K4</accession>
<feature type="signal peptide" evidence="2">
    <location>
        <begin position="1"/>
        <end position="27"/>
    </location>
</feature>
<dbReference type="SUPFAM" id="SSF53850">
    <property type="entry name" value="Periplasmic binding protein-like II"/>
    <property type="match status" value="1"/>
</dbReference>
<dbReference type="SMART" id="SM00062">
    <property type="entry name" value="PBPb"/>
    <property type="match status" value="1"/>
</dbReference>
<dbReference type="RefSeq" id="WP_097113922.1">
    <property type="nucleotide sequence ID" value="NZ_CP083931.1"/>
</dbReference>
<keyword evidence="1 2" id="KW-0732">Signal</keyword>
<protein>
    <submittedName>
        <fullName evidence="4">Extracellular solute-binding protein, family 3</fullName>
    </submittedName>
</protein>
<dbReference type="PANTHER" id="PTHR35936">
    <property type="entry name" value="MEMBRANE-BOUND LYTIC MUREIN TRANSGLYCOSYLASE F"/>
    <property type="match status" value="1"/>
</dbReference>
<organism evidence="4 5">
    <name type="scientific">Alysiella filiformis DSM 16848</name>
    <dbReference type="NCBI Taxonomy" id="1120981"/>
    <lineage>
        <taxon>Bacteria</taxon>
        <taxon>Pseudomonadati</taxon>
        <taxon>Pseudomonadota</taxon>
        <taxon>Betaproteobacteria</taxon>
        <taxon>Neisseriales</taxon>
        <taxon>Neisseriaceae</taxon>
        <taxon>Alysiella</taxon>
    </lineage>
</organism>
<evidence type="ECO:0000313" key="5">
    <source>
        <dbReference type="Proteomes" id="UP000219669"/>
    </source>
</evidence>
<dbReference type="PANTHER" id="PTHR35936:SF38">
    <property type="entry name" value="GLUTAMINE-BINDING PERIPLASMIC PROTEIN"/>
    <property type="match status" value="1"/>
</dbReference>
<feature type="chain" id="PRO_5012041202" evidence="2">
    <location>
        <begin position="28"/>
        <end position="279"/>
    </location>
</feature>
<dbReference type="AlphaFoldDB" id="A0A286E8K4"/>
<name>A0A286E8K4_9NEIS</name>
<dbReference type="Pfam" id="PF00497">
    <property type="entry name" value="SBP_bac_3"/>
    <property type="match status" value="1"/>
</dbReference>
<dbReference type="InterPro" id="IPR001638">
    <property type="entry name" value="Solute-binding_3/MltF_N"/>
</dbReference>
<dbReference type="Proteomes" id="UP000219669">
    <property type="component" value="Unassembled WGS sequence"/>
</dbReference>
<gene>
    <name evidence="4" type="ORF">SAMN02746062_00852</name>
</gene>
<sequence>MKQKWYLLHLCAAMLLAACGDDSGSNATNTTKATSAQQHSSSATTTIKVATDATYPPFQYRDEKNNILGIEMDVLNAIGQSEGLKMDFNHYIRNDYQHVLTNNHFDLFASAFYGNAKYPDDVVMSKPFMEAYIVVGLCDDKAGNANIQNIAQLQGKKIAVSKYYGQSMIDLAAKLTGSPNNVMVVDTFYLSARELYNQQVDGVLGANYVLAHFAKEMKKEDTTRFLRVESEEPRQLVFLVNKNNTALLEKLNKGIDTAKANGTIKNLENKWLGGLKPVQ</sequence>
<evidence type="ECO:0000256" key="1">
    <source>
        <dbReference type="ARBA" id="ARBA00022729"/>
    </source>
</evidence>
<proteinExistence type="predicted"/>
<evidence type="ECO:0000313" key="4">
    <source>
        <dbReference type="EMBL" id="SOD67248.1"/>
    </source>
</evidence>
<reference evidence="4 5" key="1">
    <citation type="submission" date="2017-09" db="EMBL/GenBank/DDBJ databases">
        <authorList>
            <person name="Ehlers B."/>
            <person name="Leendertz F.H."/>
        </authorList>
    </citation>
    <scope>NUCLEOTIDE SEQUENCE [LARGE SCALE GENOMIC DNA]</scope>
    <source>
        <strain evidence="4 5">DSM 16848</strain>
    </source>
</reference>
<dbReference type="EMBL" id="OCNF01000005">
    <property type="protein sequence ID" value="SOD67248.1"/>
    <property type="molecule type" value="Genomic_DNA"/>
</dbReference>
<evidence type="ECO:0000256" key="2">
    <source>
        <dbReference type="SAM" id="SignalP"/>
    </source>
</evidence>
<evidence type="ECO:0000259" key="3">
    <source>
        <dbReference type="SMART" id="SM00062"/>
    </source>
</evidence>
<dbReference type="OrthoDB" id="8611488at2"/>
<keyword evidence="5" id="KW-1185">Reference proteome</keyword>